<accession>A0A9P5P3Y2</accession>
<dbReference type="AlphaFoldDB" id="A0A9P5P3Y2"/>
<sequence length="308" mass="35048">MRSFSAISVIQKSPIQRKIQEKSSFLLVEMFITDPDEIRMIFTPPMYVKAATEKGPITVKFATFDSFAPRRKVQRPLAIKQTEFVSGRTRYYVIGSLQPGNRRVQRQAAPGHAAHRTLLTGHRTPDRRPGSLSCRAWFAWAWPGAWDKSDDTRSSYQIWLLEKSNLCSWLRNEISLNAMRKDDIARFRIGSGLMSPEFAGTELLDSCRIRRRDSACKGKSRQKHSRNTRRWDRGSSVMVLESKGLLWPLAGIVNATSDASAKLPFLNARTVQQESSVDKVNLVVSPKFQHRRTGGGNRVQIWRGLSAW</sequence>
<gene>
    <name evidence="1" type="ORF">BDP27DRAFT_1376686</name>
</gene>
<keyword evidence="2" id="KW-1185">Reference proteome</keyword>
<organism evidence="1 2">
    <name type="scientific">Rhodocollybia butyracea</name>
    <dbReference type="NCBI Taxonomy" id="206335"/>
    <lineage>
        <taxon>Eukaryota</taxon>
        <taxon>Fungi</taxon>
        <taxon>Dikarya</taxon>
        <taxon>Basidiomycota</taxon>
        <taxon>Agaricomycotina</taxon>
        <taxon>Agaricomycetes</taxon>
        <taxon>Agaricomycetidae</taxon>
        <taxon>Agaricales</taxon>
        <taxon>Marasmiineae</taxon>
        <taxon>Omphalotaceae</taxon>
        <taxon>Rhodocollybia</taxon>
    </lineage>
</organism>
<comment type="caution">
    <text evidence="1">The sequence shown here is derived from an EMBL/GenBank/DDBJ whole genome shotgun (WGS) entry which is preliminary data.</text>
</comment>
<dbReference type="Proteomes" id="UP000772434">
    <property type="component" value="Unassembled WGS sequence"/>
</dbReference>
<name>A0A9P5P3Y2_9AGAR</name>
<dbReference type="EMBL" id="JADNRY010000892">
    <property type="protein sequence ID" value="KAF9024885.1"/>
    <property type="molecule type" value="Genomic_DNA"/>
</dbReference>
<reference evidence="1" key="1">
    <citation type="submission" date="2020-11" db="EMBL/GenBank/DDBJ databases">
        <authorList>
            <consortium name="DOE Joint Genome Institute"/>
            <person name="Ahrendt S."/>
            <person name="Riley R."/>
            <person name="Andreopoulos W."/>
            <person name="Labutti K."/>
            <person name="Pangilinan J."/>
            <person name="Ruiz-Duenas F.J."/>
            <person name="Barrasa J.M."/>
            <person name="Sanchez-Garcia M."/>
            <person name="Camarero S."/>
            <person name="Miyauchi S."/>
            <person name="Serrano A."/>
            <person name="Linde D."/>
            <person name="Babiker R."/>
            <person name="Drula E."/>
            <person name="Ayuso-Fernandez I."/>
            <person name="Pacheco R."/>
            <person name="Padilla G."/>
            <person name="Ferreira P."/>
            <person name="Barriuso J."/>
            <person name="Kellner H."/>
            <person name="Castanera R."/>
            <person name="Alfaro M."/>
            <person name="Ramirez L."/>
            <person name="Pisabarro A.G."/>
            <person name="Kuo A."/>
            <person name="Tritt A."/>
            <person name="Lipzen A."/>
            <person name="He G."/>
            <person name="Yan M."/>
            <person name="Ng V."/>
            <person name="Cullen D."/>
            <person name="Martin F."/>
            <person name="Rosso M.-N."/>
            <person name="Henrissat B."/>
            <person name="Hibbett D."/>
            <person name="Martinez A.T."/>
            <person name="Grigoriev I.V."/>
        </authorList>
    </citation>
    <scope>NUCLEOTIDE SEQUENCE</scope>
    <source>
        <strain evidence="1">AH 40177</strain>
    </source>
</reference>
<evidence type="ECO:0000313" key="2">
    <source>
        <dbReference type="Proteomes" id="UP000772434"/>
    </source>
</evidence>
<protein>
    <submittedName>
        <fullName evidence="1">Uncharacterized protein</fullName>
    </submittedName>
</protein>
<evidence type="ECO:0000313" key="1">
    <source>
        <dbReference type="EMBL" id="KAF9024885.1"/>
    </source>
</evidence>
<proteinExistence type="predicted"/>